<dbReference type="GO" id="GO:0005829">
    <property type="term" value="C:cytosol"/>
    <property type="evidence" value="ECO:0007669"/>
    <property type="project" value="TreeGrafter"/>
</dbReference>
<proteinExistence type="inferred from homology"/>
<dbReference type="InterPro" id="IPR036457">
    <property type="entry name" value="PPM-type-like_dom_sf"/>
</dbReference>
<dbReference type="PROSITE" id="PS01032">
    <property type="entry name" value="PPM_1"/>
    <property type="match status" value="1"/>
</dbReference>
<dbReference type="SMART" id="SM00332">
    <property type="entry name" value="PP2Cc"/>
    <property type="match status" value="1"/>
</dbReference>
<dbReference type="CDD" id="cd00143">
    <property type="entry name" value="PP2Cc"/>
    <property type="match status" value="1"/>
</dbReference>
<dbReference type="PANTHER" id="PTHR13832:SF233">
    <property type="entry name" value="PROTEIN PHOSPHATASE 1F"/>
    <property type="match status" value="1"/>
</dbReference>
<dbReference type="STRING" id="106582.ENSMZEP00005022025"/>
<dbReference type="Pfam" id="PF00481">
    <property type="entry name" value="PP2C"/>
    <property type="match status" value="1"/>
</dbReference>
<dbReference type="InterPro" id="IPR038717">
    <property type="entry name" value="Tc1-like_DDE_dom"/>
</dbReference>
<reference evidence="6" key="2">
    <citation type="submission" date="2025-09" db="UniProtKB">
        <authorList>
            <consortium name="Ensembl"/>
        </authorList>
    </citation>
    <scope>IDENTIFICATION</scope>
</reference>
<reference evidence="6" key="1">
    <citation type="submission" date="2025-08" db="UniProtKB">
        <authorList>
            <consortium name="Ensembl"/>
        </authorList>
    </citation>
    <scope>IDENTIFICATION</scope>
</reference>
<evidence type="ECO:0000313" key="6">
    <source>
        <dbReference type="Ensembl" id="ENSMZEP00005022025.1"/>
    </source>
</evidence>
<dbReference type="Gene3D" id="3.60.40.10">
    <property type="entry name" value="PPM-type phosphatase domain"/>
    <property type="match status" value="1"/>
</dbReference>
<dbReference type="Proteomes" id="UP000265160">
    <property type="component" value="Unplaced"/>
</dbReference>
<protein>
    <submittedName>
        <fullName evidence="6">Protein phosphatase 1F</fullName>
    </submittedName>
</protein>
<sequence length="400" mass="45344">VSGMEQEEALCFLKAFLEEFPAALEEGASLPVSPLSRKFTMEELHGESLELGLRLLANRGASPRLGALLCQAAYSQLLQTDLLPYQCPEEPEGDQEEKVSYLYCNLLSVFQSEAVQRTFLNKLIDVALAWHRNFPKVALCPSRNLQCSIHAIKNTRRKMEDRHLALAEFNQLFGIQDDVDRAYYAVFDGHGGVDAATYASTHLHVVLSKQEMLQSDATTAFKTAFKRTDDMFRNKAKRERLRSGSTGVAVLIQDQELTVAWLGDSQAILVRDGHVVRLMDPHKPEREDEKQRIEDLGGSIGKSVPTHKTTEMYSGEWLRKKHLKVLEWPSQSPDLNPIENLWRELKVRVARRQPQNITALKKICMEEWAKIPATVCANLVKTYSKRLTSVIANKSYVTKY</sequence>
<dbReference type="Pfam" id="PF13358">
    <property type="entry name" value="DDE_3"/>
    <property type="match status" value="1"/>
</dbReference>
<dbReference type="PROSITE" id="PS51746">
    <property type="entry name" value="PPM_2"/>
    <property type="match status" value="1"/>
</dbReference>
<dbReference type="GO" id="GO:0046872">
    <property type="term" value="F:metal ion binding"/>
    <property type="evidence" value="ECO:0007669"/>
    <property type="project" value="UniProtKB-KW"/>
</dbReference>
<dbReference type="GO" id="GO:0004722">
    <property type="term" value="F:protein serine/threonine phosphatase activity"/>
    <property type="evidence" value="ECO:0007669"/>
    <property type="project" value="InterPro"/>
</dbReference>
<organism evidence="6 7">
    <name type="scientific">Maylandia zebra</name>
    <name type="common">zebra mbuna</name>
    <dbReference type="NCBI Taxonomy" id="106582"/>
    <lineage>
        <taxon>Eukaryota</taxon>
        <taxon>Metazoa</taxon>
        <taxon>Chordata</taxon>
        <taxon>Craniata</taxon>
        <taxon>Vertebrata</taxon>
        <taxon>Euteleostomi</taxon>
        <taxon>Actinopterygii</taxon>
        <taxon>Neopterygii</taxon>
        <taxon>Teleostei</taxon>
        <taxon>Neoteleostei</taxon>
        <taxon>Acanthomorphata</taxon>
        <taxon>Ovalentaria</taxon>
        <taxon>Cichlomorphae</taxon>
        <taxon>Cichliformes</taxon>
        <taxon>Cichlidae</taxon>
        <taxon>African cichlids</taxon>
        <taxon>Pseudocrenilabrinae</taxon>
        <taxon>Haplochromini</taxon>
        <taxon>Maylandia</taxon>
        <taxon>Maylandia zebra complex</taxon>
    </lineage>
</organism>
<feature type="domain" description="PPM-type phosphatase" evidence="5">
    <location>
        <begin position="146"/>
        <end position="400"/>
    </location>
</feature>
<keyword evidence="7" id="KW-1185">Reference proteome</keyword>
<keyword evidence="2 4" id="KW-0378">Hydrolase</keyword>
<evidence type="ECO:0000256" key="3">
    <source>
        <dbReference type="ARBA" id="ARBA00022912"/>
    </source>
</evidence>
<dbReference type="GO" id="GO:0005634">
    <property type="term" value="C:nucleus"/>
    <property type="evidence" value="ECO:0007669"/>
    <property type="project" value="TreeGrafter"/>
</dbReference>
<evidence type="ECO:0000256" key="2">
    <source>
        <dbReference type="ARBA" id="ARBA00022801"/>
    </source>
</evidence>
<comment type="similarity">
    <text evidence="4">Belongs to the PP2C family.</text>
</comment>
<dbReference type="InterPro" id="IPR015655">
    <property type="entry name" value="PP2C"/>
</dbReference>
<dbReference type="InterPro" id="IPR000222">
    <property type="entry name" value="PP2C_BS"/>
</dbReference>
<keyword evidence="1" id="KW-0479">Metal-binding</keyword>
<dbReference type="GeneTree" id="ENSGT00940000158884"/>
<keyword evidence="3 4" id="KW-0904">Protein phosphatase</keyword>
<evidence type="ECO:0000313" key="7">
    <source>
        <dbReference type="Proteomes" id="UP000265160"/>
    </source>
</evidence>
<evidence type="ECO:0000256" key="1">
    <source>
        <dbReference type="ARBA" id="ARBA00022723"/>
    </source>
</evidence>
<evidence type="ECO:0000256" key="4">
    <source>
        <dbReference type="RuleBase" id="RU003465"/>
    </source>
</evidence>
<dbReference type="InterPro" id="IPR001932">
    <property type="entry name" value="PPM-type_phosphatase-like_dom"/>
</dbReference>
<dbReference type="Ensembl" id="ENSMZET00005022757.1">
    <property type="protein sequence ID" value="ENSMZEP00005022025.1"/>
    <property type="gene ID" value="ENSMZEG00005016520.1"/>
</dbReference>
<accession>A0A3P9CI91</accession>
<dbReference type="AlphaFoldDB" id="A0A3P9CI91"/>
<dbReference type="SUPFAM" id="SSF81606">
    <property type="entry name" value="PP2C-like"/>
    <property type="match status" value="1"/>
</dbReference>
<evidence type="ECO:0000259" key="5">
    <source>
        <dbReference type="PROSITE" id="PS51746"/>
    </source>
</evidence>
<name>A0A3P9CI91_9CICH</name>
<dbReference type="PANTHER" id="PTHR13832">
    <property type="entry name" value="PROTEIN PHOSPHATASE 2C"/>
    <property type="match status" value="1"/>
</dbReference>